<accession>A0A087EKS4</accession>
<evidence type="ECO:0000259" key="4">
    <source>
        <dbReference type="Pfam" id="PF00496"/>
    </source>
</evidence>
<dbReference type="PANTHER" id="PTHR30290">
    <property type="entry name" value="PERIPLASMIC BINDING COMPONENT OF ABC TRANSPORTER"/>
    <property type="match status" value="1"/>
</dbReference>
<dbReference type="PANTHER" id="PTHR30290:SF38">
    <property type="entry name" value="D,D-DIPEPTIDE-BINDING PERIPLASMIC PROTEIN DDPA-RELATED"/>
    <property type="match status" value="1"/>
</dbReference>
<evidence type="ECO:0000256" key="3">
    <source>
        <dbReference type="SAM" id="Phobius"/>
    </source>
</evidence>
<feature type="domain" description="Solute-binding protein family 5" evidence="4">
    <location>
        <begin position="146"/>
        <end position="480"/>
    </location>
</feature>
<dbReference type="Gene3D" id="3.10.105.10">
    <property type="entry name" value="Dipeptide-binding Protein, Domain 3"/>
    <property type="match status" value="1"/>
</dbReference>
<protein>
    <submittedName>
        <fullName evidence="5">Peptide/nickel ABC transporter substrate-binding protein</fullName>
    </submittedName>
</protein>
<sequence>MSQEHGAYGQSDATQGDQQEQLNKQEQSRATARTGSGEGAASNAQSAVSGSTDAKLNARRKDNKPNRKPWLWIAIAAIVVIAVVVSIVVFRQRTSGSNAQQADTVTVGLTLAPTNLDIRNQSGSALDQVLIGNVYEGLVSRDSENKVVPSIASSWDISSDGLTYTFHLNSGMTFSNGDELDATDVAWSINELIDKQYHDYNLLQNVSSVEATDSKTVTITLDAPYANLLWALAGRPGLVFDADASYDAKTQAIGSGPYVVDSFEANTSITLKANSRYWGEHKAKTPTVVVRYITDANAGLNALTSGDLQVLAPVSENLADGLRKQSDKYTVTTGEDTDKFVLAMNQAQGRATTDIRIRQAMRYAIDHNELIASRGGADAPLGGPIPSLDPGYEDLTDLYPYDVDKAKQLMEEAGYTTDNPLKLTLTYPNIYSTELGDQLKSAFKEIGIDLQVNIVEFSTWLQDVYTNHDYDLSLVDHNESHDFSQWTDPTYYYGYDNSEVQDLYKQAMAATNEKDTNTYLAQAARIVSEDAAADWLFNYRITTATAAGVEGFPVNLNQTLMPLYDVTYTRQ</sequence>
<dbReference type="EMBL" id="JGZU01000002">
    <property type="protein sequence ID" value="KFJ08375.1"/>
    <property type="molecule type" value="Genomic_DNA"/>
</dbReference>
<dbReference type="AlphaFoldDB" id="A0A087EKS4"/>
<proteinExistence type="predicted"/>
<keyword evidence="6" id="KW-1185">Reference proteome</keyword>
<evidence type="ECO:0000313" key="5">
    <source>
        <dbReference type="EMBL" id="KFJ08375.1"/>
    </source>
</evidence>
<feature type="compositionally biased region" description="Polar residues" evidence="2">
    <location>
        <begin position="42"/>
        <end position="54"/>
    </location>
</feature>
<dbReference type="InterPro" id="IPR030678">
    <property type="entry name" value="Peptide/Ni-bd"/>
</dbReference>
<evidence type="ECO:0000256" key="2">
    <source>
        <dbReference type="SAM" id="MobiDB-lite"/>
    </source>
</evidence>
<dbReference type="Gene3D" id="3.40.190.10">
    <property type="entry name" value="Periplasmic binding protein-like II"/>
    <property type="match status" value="1"/>
</dbReference>
<dbReference type="GO" id="GO:0043190">
    <property type="term" value="C:ATP-binding cassette (ABC) transporter complex"/>
    <property type="evidence" value="ECO:0007669"/>
    <property type="project" value="InterPro"/>
</dbReference>
<organism evidence="5 6">
    <name type="scientific">Bifidobacterium tsurumiense</name>
    <dbReference type="NCBI Taxonomy" id="356829"/>
    <lineage>
        <taxon>Bacteria</taxon>
        <taxon>Bacillati</taxon>
        <taxon>Actinomycetota</taxon>
        <taxon>Actinomycetes</taxon>
        <taxon>Bifidobacteriales</taxon>
        <taxon>Bifidobacteriaceae</taxon>
        <taxon>Bifidobacterium</taxon>
    </lineage>
</organism>
<keyword evidence="3" id="KW-0812">Transmembrane</keyword>
<feature type="transmembrane region" description="Helical" evidence="3">
    <location>
        <begin position="69"/>
        <end position="90"/>
    </location>
</feature>
<dbReference type="RefSeq" id="WP_026641842.1">
    <property type="nucleotide sequence ID" value="NZ_JAXEUP010000005.1"/>
</dbReference>
<evidence type="ECO:0000313" key="6">
    <source>
        <dbReference type="Proteomes" id="UP000029080"/>
    </source>
</evidence>
<keyword evidence="3" id="KW-0472">Membrane</keyword>
<evidence type="ECO:0000256" key="1">
    <source>
        <dbReference type="ARBA" id="ARBA00022729"/>
    </source>
</evidence>
<dbReference type="STRING" id="356829.BITS_0891"/>
<dbReference type="PIRSF" id="PIRSF002741">
    <property type="entry name" value="MppA"/>
    <property type="match status" value="1"/>
</dbReference>
<dbReference type="Gene3D" id="3.90.76.10">
    <property type="entry name" value="Dipeptide-binding Protein, Domain 1"/>
    <property type="match status" value="1"/>
</dbReference>
<gene>
    <name evidence="5" type="ORF">BITS_0891</name>
</gene>
<dbReference type="eggNOG" id="COG0747">
    <property type="taxonomic scope" value="Bacteria"/>
</dbReference>
<dbReference type="GO" id="GO:0042597">
    <property type="term" value="C:periplasmic space"/>
    <property type="evidence" value="ECO:0007669"/>
    <property type="project" value="UniProtKB-ARBA"/>
</dbReference>
<dbReference type="Proteomes" id="UP000029080">
    <property type="component" value="Unassembled WGS sequence"/>
</dbReference>
<dbReference type="GO" id="GO:0015833">
    <property type="term" value="P:peptide transport"/>
    <property type="evidence" value="ECO:0007669"/>
    <property type="project" value="TreeGrafter"/>
</dbReference>
<dbReference type="OrthoDB" id="9796817at2"/>
<dbReference type="InterPro" id="IPR039424">
    <property type="entry name" value="SBP_5"/>
</dbReference>
<feature type="compositionally biased region" description="Polar residues" evidence="2">
    <location>
        <begin position="11"/>
        <end position="34"/>
    </location>
</feature>
<dbReference type="GO" id="GO:1904680">
    <property type="term" value="F:peptide transmembrane transporter activity"/>
    <property type="evidence" value="ECO:0007669"/>
    <property type="project" value="TreeGrafter"/>
</dbReference>
<dbReference type="Pfam" id="PF00496">
    <property type="entry name" value="SBP_bac_5"/>
    <property type="match status" value="1"/>
</dbReference>
<keyword evidence="3" id="KW-1133">Transmembrane helix</keyword>
<reference evidence="5 6" key="1">
    <citation type="submission" date="2014-03" db="EMBL/GenBank/DDBJ databases">
        <title>Genomics of Bifidobacteria.</title>
        <authorList>
            <person name="Ventura M."/>
            <person name="Milani C."/>
            <person name="Lugli G.A."/>
        </authorList>
    </citation>
    <scope>NUCLEOTIDE SEQUENCE [LARGE SCALE GENOMIC DNA]</scope>
    <source>
        <strain evidence="5 6">JCM 13495</strain>
    </source>
</reference>
<dbReference type="InterPro" id="IPR000914">
    <property type="entry name" value="SBP_5_dom"/>
</dbReference>
<keyword evidence="1" id="KW-0732">Signal</keyword>
<dbReference type="CDD" id="cd08494">
    <property type="entry name" value="PBP2_NikA_DppA_OppA_like_6"/>
    <property type="match status" value="1"/>
</dbReference>
<feature type="region of interest" description="Disordered" evidence="2">
    <location>
        <begin position="1"/>
        <end position="63"/>
    </location>
</feature>
<name>A0A087EKS4_9BIFI</name>
<comment type="caution">
    <text evidence="5">The sequence shown here is derived from an EMBL/GenBank/DDBJ whole genome shotgun (WGS) entry which is preliminary data.</text>
</comment>
<dbReference type="SUPFAM" id="SSF53850">
    <property type="entry name" value="Periplasmic binding protein-like II"/>
    <property type="match status" value="1"/>
</dbReference>